<sequence>MEDPCMDSMPYFIKMLEDYPQLTKYKPYFENIRKTYLTRCRDAFVEYRENPQENFYYVLCHGDLFRRNMMFKHQAETGELEDCLLLDFQMSNVGPMPNDIIYALYQLFSPDQRINHRDELIEYYFAENIKTLKKIGYTGELPKLTVFKEHLFRLRYMEIFLLISFLPLIYGLKKQQAVDAPSWRDSEDLRHSFYHNDDYAKEVEQRLQYFVNKGYFQE</sequence>
<dbReference type="SUPFAM" id="SSF56112">
    <property type="entry name" value="Protein kinase-like (PK-like)"/>
    <property type="match status" value="1"/>
</dbReference>
<organism evidence="2 3">
    <name type="scientific">Drosophila willistoni</name>
    <name type="common">Fruit fly</name>
    <dbReference type="NCBI Taxonomy" id="7260"/>
    <lineage>
        <taxon>Eukaryota</taxon>
        <taxon>Metazoa</taxon>
        <taxon>Ecdysozoa</taxon>
        <taxon>Arthropoda</taxon>
        <taxon>Hexapoda</taxon>
        <taxon>Insecta</taxon>
        <taxon>Pterygota</taxon>
        <taxon>Neoptera</taxon>
        <taxon>Endopterygota</taxon>
        <taxon>Diptera</taxon>
        <taxon>Brachycera</taxon>
        <taxon>Muscomorpha</taxon>
        <taxon>Ephydroidea</taxon>
        <taxon>Drosophilidae</taxon>
        <taxon>Drosophila</taxon>
        <taxon>Sophophora</taxon>
    </lineage>
</organism>
<name>A0A0Q9X4C8_DROWI</name>
<dbReference type="SMART" id="SM00587">
    <property type="entry name" value="CHK"/>
    <property type="match status" value="1"/>
</dbReference>
<dbReference type="OrthoDB" id="8250698at2759"/>
<dbReference type="KEGG" id="dwi:26529332"/>
<dbReference type="InterPro" id="IPR011009">
    <property type="entry name" value="Kinase-like_dom_sf"/>
</dbReference>
<dbReference type="InterPro" id="IPR015897">
    <property type="entry name" value="CHK_kinase-like"/>
</dbReference>
<evidence type="ECO:0000259" key="1">
    <source>
        <dbReference type="SMART" id="SM00587"/>
    </source>
</evidence>
<evidence type="ECO:0000313" key="2">
    <source>
        <dbReference type="EMBL" id="KRF99953.1"/>
    </source>
</evidence>
<dbReference type="InParanoid" id="A0A0Q9X4C8"/>
<dbReference type="InterPro" id="IPR004119">
    <property type="entry name" value="EcKL"/>
</dbReference>
<reference evidence="2 3" key="1">
    <citation type="journal article" date="2007" name="Nature">
        <title>Evolution of genes and genomes on the Drosophila phylogeny.</title>
        <authorList>
            <consortium name="Drosophila 12 Genomes Consortium"/>
            <person name="Clark A.G."/>
            <person name="Eisen M.B."/>
            <person name="Smith D.R."/>
            <person name="Bergman C.M."/>
            <person name="Oliver B."/>
            <person name="Markow T.A."/>
            <person name="Kaufman T.C."/>
            <person name="Kellis M."/>
            <person name="Gelbart W."/>
            <person name="Iyer V.N."/>
            <person name="Pollard D.A."/>
            <person name="Sackton T.B."/>
            <person name="Larracuente A.M."/>
            <person name="Singh N.D."/>
            <person name="Abad J.P."/>
            <person name="Abt D.N."/>
            <person name="Adryan B."/>
            <person name="Aguade M."/>
            <person name="Akashi H."/>
            <person name="Anderson W.W."/>
            <person name="Aquadro C.F."/>
            <person name="Ardell D.H."/>
            <person name="Arguello R."/>
            <person name="Artieri C.G."/>
            <person name="Barbash D.A."/>
            <person name="Barker D."/>
            <person name="Barsanti P."/>
            <person name="Batterham P."/>
            <person name="Batzoglou S."/>
            <person name="Begun D."/>
            <person name="Bhutkar A."/>
            <person name="Blanco E."/>
            <person name="Bosak S.A."/>
            <person name="Bradley R.K."/>
            <person name="Brand A.D."/>
            <person name="Brent M.R."/>
            <person name="Brooks A.N."/>
            <person name="Brown R.H."/>
            <person name="Butlin R.K."/>
            <person name="Caggese C."/>
            <person name="Calvi B.R."/>
            <person name="Bernardo de Carvalho A."/>
            <person name="Caspi A."/>
            <person name="Castrezana S."/>
            <person name="Celniker S.E."/>
            <person name="Chang J.L."/>
            <person name="Chapple C."/>
            <person name="Chatterji S."/>
            <person name="Chinwalla A."/>
            <person name="Civetta A."/>
            <person name="Clifton S.W."/>
            <person name="Comeron J.M."/>
            <person name="Costello J.C."/>
            <person name="Coyne J.A."/>
            <person name="Daub J."/>
            <person name="David R.G."/>
            <person name="Delcher A.L."/>
            <person name="Delehaunty K."/>
            <person name="Do C.B."/>
            <person name="Ebling H."/>
            <person name="Edwards K."/>
            <person name="Eickbush T."/>
            <person name="Evans J.D."/>
            <person name="Filipski A."/>
            <person name="Findeiss S."/>
            <person name="Freyhult E."/>
            <person name="Fulton L."/>
            <person name="Fulton R."/>
            <person name="Garcia A.C."/>
            <person name="Gardiner A."/>
            <person name="Garfield D.A."/>
            <person name="Garvin B.E."/>
            <person name="Gibson G."/>
            <person name="Gilbert D."/>
            <person name="Gnerre S."/>
            <person name="Godfrey J."/>
            <person name="Good R."/>
            <person name="Gotea V."/>
            <person name="Gravely B."/>
            <person name="Greenberg A.J."/>
            <person name="Griffiths-Jones S."/>
            <person name="Gross S."/>
            <person name="Guigo R."/>
            <person name="Gustafson E.A."/>
            <person name="Haerty W."/>
            <person name="Hahn M.W."/>
            <person name="Halligan D.L."/>
            <person name="Halpern A.L."/>
            <person name="Halter G.M."/>
            <person name="Han M.V."/>
            <person name="Heger A."/>
            <person name="Hillier L."/>
            <person name="Hinrichs A.S."/>
            <person name="Holmes I."/>
            <person name="Hoskins R.A."/>
            <person name="Hubisz M.J."/>
            <person name="Hultmark D."/>
            <person name="Huntley M.A."/>
            <person name="Jaffe D.B."/>
            <person name="Jagadeeshan S."/>
            <person name="Jeck W.R."/>
            <person name="Johnson J."/>
            <person name="Jones C.D."/>
            <person name="Jordan W.C."/>
            <person name="Karpen G.H."/>
            <person name="Kataoka E."/>
            <person name="Keightley P.D."/>
            <person name="Kheradpour P."/>
            <person name="Kirkness E.F."/>
            <person name="Koerich L.B."/>
            <person name="Kristiansen K."/>
            <person name="Kudrna D."/>
            <person name="Kulathinal R.J."/>
            <person name="Kumar S."/>
            <person name="Kwok R."/>
            <person name="Lander E."/>
            <person name="Langley C.H."/>
            <person name="Lapoint R."/>
            <person name="Lazzaro B.P."/>
            <person name="Lee S.J."/>
            <person name="Levesque L."/>
            <person name="Li R."/>
            <person name="Lin C.F."/>
            <person name="Lin M.F."/>
            <person name="Lindblad-Toh K."/>
            <person name="Llopart A."/>
            <person name="Long M."/>
            <person name="Low L."/>
            <person name="Lozovsky E."/>
            <person name="Lu J."/>
            <person name="Luo M."/>
            <person name="Machado C.A."/>
            <person name="Makalowski W."/>
            <person name="Marzo M."/>
            <person name="Matsuda M."/>
            <person name="Matzkin L."/>
            <person name="McAllister B."/>
            <person name="McBride C.S."/>
            <person name="McKernan B."/>
            <person name="McKernan K."/>
            <person name="Mendez-Lago M."/>
            <person name="Minx P."/>
            <person name="Mollenhauer M.U."/>
            <person name="Montooth K."/>
            <person name="Mount S.M."/>
            <person name="Mu X."/>
            <person name="Myers E."/>
            <person name="Negre B."/>
            <person name="Newfeld S."/>
            <person name="Nielsen R."/>
            <person name="Noor M.A."/>
            <person name="O'Grady P."/>
            <person name="Pachter L."/>
            <person name="Papaceit M."/>
            <person name="Parisi M.J."/>
            <person name="Parisi M."/>
            <person name="Parts L."/>
            <person name="Pedersen J.S."/>
            <person name="Pesole G."/>
            <person name="Phillippy A.M."/>
            <person name="Ponting C.P."/>
            <person name="Pop M."/>
            <person name="Porcelli D."/>
            <person name="Powell J.R."/>
            <person name="Prohaska S."/>
            <person name="Pruitt K."/>
            <person name="Puig M."/>
            <person name="Quesneville H."/>
            <person name="Ram K.R."/>
            <person name="Rand D."/>
            <person name="Rasmussen M.D."/>
            <person name="Reed L.K."/>
            <person name="Reenan R."/>
            <person name="Reily A."/>
            <person name="Remington K.A."/>
            <person name="Rieger T.T."/>
            <person name="Ritchie M.G."/>
            <person name="Robin C."/>
            <person name="Rogers Y.H."/>
            <person name="Rohde C."/>
            <person name="Rozas J."/>
            <person name="Rubenfield M.J."/>
            <person name="Ruiz A."/>
            <person name="Russo S."/>
            <person name="Salzberg S.L."/>
            <person name="Sanchez-Gracia A."/>
            <person name="Saranga D.J."/>
            <person name="Sato H."/>
            <person name="Schaeffer S.W."/>
            <person name="Schatz M.C."/>
            <person name="Schlenke T."/>
            <person name="Schwartz R."/>
            <person name="Segarra C."/>
            <person name="Singh R.S."/>
            <person name="Sirot L."/>
            <person name="Sirota M."/>
            <person name="Sisneros N.B."/>
            <person name="Smith C.D."/>
            <person name="Smith T.F."/>
            <person name="Spieth J."/>
            <person name="Stage D.E."/>
            <person name="Stark A."/>
            <person name="Stephan W."/>
            <person name="Strausberg R.L."/>
            <person name="Strempel S."/>
            <person name="Sturgill D."/>
            <person name="Sutton G."/>
            <person name="Sutton G.G."/>
            <person name="Tao W."/>
            <person name="Teichmann S."/>
            <person name="Tobari Y.N."/>
            <person name="Tomimura Y."/>
            <person name="Tsolas J.M."/>
            <person name="Valente V.L."/>
            <person name="Venter E."/>
            <person name="Venter J.C."/>
            <person name="Vicario S."/>
            <person name="Vieira F.G."/>
            <person name="Vilella A.J."/>
            <person name="Villasante A."/>
            <person name="Walenz B."/>
            <person name="Wang J."/>
            <person name="Wasserman M."/>
            <person name="Watts T."/>
            <person name="Wilson D."/>
            <person name="Wilson R.K."/>
            <person name="Wing R.A."/>
            <person name="Wolfner M.F."/>
            <person name="Wong A."/>
            <person name="Wong G.K."/>
            <person name="Wu C.I."/>
            <person name="Wu G."/>
            <person name="Yamamoto D."/>
            <person name="Yang H.P."/>
            <person name="Yang S.P."/>
            <person name="Yorke J.A."/>
            <person name="Yoshida K."/>
            <person name="Zdobnov E."/>
            <person name="Zhang P."/>
            <person name="Zhang Y."/>
            <person name="Zimin A.V."/>
            <person name="Baldwin J."/>
            <person name="Abdouelleil A."/>
            <person name="Abdulkadir J."/>
            <person name="Abebe A."/>
            <person name="Abera B."/>
            <person name="Abreu J."/>
            <person name="Acer S.C."/>
            <person name="Aftuck L."/>
            <person name="Alexander A."/>
            <person name="An P."/>
            <person name="Anderson E."/>
            <person name="Anderson S."/>
            <person name="Arachi H."/>
            <person name="Azer M."/>
            <person name="Bachantsang P."/>
            <person name="Barry A."/>
            <person name="Bayul T."/>
            <person name="Berlin A."/>
            <person name="Bessette D."/>
            <person name="Bloom T."/>
            <person name="Blye J."/>
            <person name="Boguslavskiy L."/>
            <person name="Bonnet C."/>
            <person name="Boukhgalter B."/>
            <person name="Bourzgui I."/>
            <person name="Brown A."/>
            <person name="Cahill P."/>
            <person name="Channer S."/>
            <person name="Cheshatsang Y."/>
            <person name="Chuda L."/>
            <person name="Citroen M."/>
            <person name="Collymore A."/>
            <person name="Cooke P."/>
            <person name="Costello M."/>
            <person name="D'Aco K."/>
            <person name="Daza R."/>
            <person name="De Haan G."/>
            <person name="DeGray S."/>
            <person name="DeMaso C."/>
            <person name="Dhargay N."/>
            <person name="Dooley K."/>
            <person name="Dooley E."/>
            <person name="Doricent M."/>
            <person name="Dorje P."/>
            <person name="Dorjee K."/>
            <person name="Dupes A."/>
            <person name="Elong R."/>
            <person name="Falk J."/>
            <person name="Farina A."/>
            <person name="Faro S."/>
            <person name="Ferguson D."/>
            <person name="Fisher S."/>
            <person name="Foley C.D."/>
            <person name="Franke A."/>
            <person name="Friedrich D."/>
            <person name="Gadbois L."/>
            <person name="Gearin G."/>
            <person name="Gearin C.R."/>
            <person name="Giannoukos G."/>
            <person name="Goode T."/>
            <person name="Graham J."/>
            <person name="Grandbois E."/>
            <person name="Grewal S."/>
            <person name="Gyaltsen K."/>
            <person name="Hafez N."/>
            <person name="Hagos B."/>
            <person name="Hall J."/>
            <person name="Henson C."/>
            <person name="Hollinger A."/>
            <person name="Honan T."/>
            <person name="Huard M.D."/>
            <person name="Hughes L."/>
            <person name="Hurhula B."/>
            <person name="Husby M.E."/>
            <person name="Kamat A."/>
            <person name="Kanga B."/>
            <person name="Kashin S."/>
            <person name="Khazanovich D."/>
            <person name="Kisner P."/>
            <person name="Lance K."/>
            <person name="Lara M."/>
            <person name="Lee W."/>
            <person name="Lennon N."/>
            <person name="Letendre F."/>
            <person name="LeVine R."/>
            <person name="Lipovsky A."/>
            <person name="Liu X."/>
            <person name="Liu J."/>
            <person name="Liu S."/>
            <person name="Lokyitsang T."/>
            <person name="Lokyitsang Y."/>
            <person name="Lubonja R."/>
            <person name="Lui A."/>
            <person name="MacDonald P."/>
            <person name="Magnisalis V."/>
            <person name="Maru K."/>
            <person name="Matthews C."/>
            <person name="McCusker W."/>
            <person name="McDonough S."/>
            <person name="Mehta T."/>
            <person name="Meldrim J."/>
            <person name="Meneus L."/>
            <person name="Mihai O."/>
            <person name="Mihalev A."/>
            <person name="Mihova T."/>
            <person name="Mittelman R."/>
            <person name="Mlenga V."/>
            <person name="Montmayeur A."/>
            <person name="Mulrain L."/>
            <person name="Navidi A."/>
            <person name="Naylor J."/>
            <person name="Negash T."/>
            <person name="Nguyen T."/>
            <person name="Nguyen N."/>
            <person name="Nicol R."/>
            <person name="Norbu C."/>
            <person name="Norbu N."/>
            <person name="Novod N."/>
            <person name="O'Neill B."/>
            <person name="Osman S."/>
            <person name="Markiewicz E."/>
            <person name="Oyono O.L."/>
            <person name="Patti C."/>
            <person name="Phunkhang P."/>
            <person name="Pierre F."/>
            <person name="Priest M."/>
            <person name="Raghuraman S."/>
            <person name="Rege F."/>
            <person name="Reyes R."/>
            <person name="Rise C."/>
            <person name="Rogov P."/>
            <person name="Ross K."/>
            <person name="Ryan E."/>
            <person name="Settipalli S."/>
            <person name="Shea T."/>
            <person name="Sherpa N."/>
            <person name="Shi L."/>
            <person name="Shih D."/>
            <person name="Sparrow T."/>
            <person name="Spaulding J."/>
            <person name="Stalker J."/>
            <person name="Stange-Thomann N."/>
            <person name="Stavropoulos S."/>
            <person name="Stone C."/>
            <person name="Strader C."/>
            <person name="Tesfaye S."/>
            <person name="Thomson T."/>
            <person name="Thoulutsang Y."/>
            <person name="Thoulutsang D."/>
            <person name="Topham K."/>
            <person name="Topping I."/>
            <person name="Tsamla T."/>
            <person name="Vassiliev H."/>
            <person name="Vo A."/>
            <person name="Wangchuk T."/>
            <person name="Wangdi T."/>
            <person name="Weiand M."/>
            <person name="Wilkinson J."/>
            <person name="Wilson A."/>
            <person name="Yadav S."/>
            <person name="Young G."/>
            <person name="Yu Q."/>
            <person name="Zembek L."/>
            <person name="Zhong D."/>
            <person name="Zimmer A."/>
            <person name="Zwirko Z."/>
            <person name="Jaffe D.B."/>
            <person name="Alvarez P."/>
            <person name="Brockman W."/>
            <person name="Butler J."/>
            <person name="Chin C."/>
            <person name="Gnerre S."/>
            <person name="Grabherr M."/>
            <person name="Kleber M."/>
            <person name="Mauceli E."/>
            <person name="MacCallum I."/>
        </authorList>
    </citation>
    <scope>NUCLEOTIDE SEQUENCE [LARGE SCALE GENOMIC DNA]</scope>
    <source>
        <strain evidence="3">Tucson 14030-0811.24</strain>
    </source>
</reference>
<evidence type="ECO:0000313" key="3">
    <source>
        <dbReference type="Proteomes" id="UP000007798"/>
    </source>
</evidence>
<proteinExistence type="predicted"/>
<accession>A0A0Q9X4C8</accession>
<dbReference type="Gene3D" id="3.90.1200.10">
    <property type="match status" value="1"/>
</dbReference>
<protein>
    <recommendedName>
        <fullName evidence="1">CHK kinase-like domain-containing protein</fullName>
    </recommendedName>
</protein>
<dbReference type="PANTHER" id="PTHR11012:SF12">
    <property type="entry name" value="CHK KINASE-LIKE DOMAIN-CONTAINING PROTEIN-RELATED"/>
    <property type="match status" value="1"/>
</dbReference>
<keyword evidence="3" id="KW-1185">Reference proteome</keyword>
<dbReference type="EMBL" id="CH964272">
    <property type="protein sequence ID" value="KRF99953.1"/>
    <property type="molecule type" value="Genomic_DNA"/>
</dbReference>
<gene>
    <name evidence="2" type="primary">Dwil\GK27330</name>
    <name evidence="2" type="ORF">Dwil_GK27330</name>
</gene>
<dbReference type="Proteomes" id="UP000007798">
    <property type="component" value="Unassembled WGS sequence"/>
</dbReference>
<dbReference type="Pfam" id="PF02958">
    <property type="entry name" value="EcKL"/>
    <property type="match status" value="1"/>
</dbReference>
<feature type="domain" description="CHK kinase-like" evidence="1">
    <location>
        <begin position="1"/>
        <end position="134"/>
    </location>
</feature>
<dbReference type="AlphaFoldDB" id="A0A0Q9X4C8"/>
<dbReference type="PANTHER" id="PTHR11012">
    <property type="entry name" value="PROTEIN KINASE-LIKE DOMAIN-CONTAINING"/>
    <property type="match status" value="1"/>
</dbReference>